<reference evidence="2 3" key="1">
    <citation type="journal article" date="2011" name="J. Bacteriol.">
        <title>Complete genome sequence of Algoriphagus sp. PR1, bacterial prey of a colony-forming choanoflagellate.</title>
        <authorList>
            <person name="Alegado R.A."/>
            <person name="Ferriera S."/>
            <person name="Nusbaum C."/>
            <person name="Young S.K."/>
            <person name="Zeng Q."/>
            <person name="Imamovic A."/>
            <person name="Fairclough S.R."/>
            <person name="King N."/>
        </authorList>
    </citation>
    <scope>NUCLEOTIDE SEQUENCE [LARGE SCALE GENOMIC DNA]</scope>
    <source>
        <strain evidence="2 3">PR1</strain>
    </source>
</reference>
<comment type="caution">
    <text evidence="2">The sequence shown here is derived from an EMBL/GenBank/DDBJ whole genome shotgun (WGS) entry which is preliminary data.</text>
</comment>
<keyword evidence="1" id="KW-0812">Transmembrane</keyword>
<dbReference type="EMBL" id="AAXU02000001">
    <property type="protein sequence ID" value="EAZ80656.1"/>
    <property type="molecule type" value="Genomic_DNA"/>
</dbReference>
<keyword evidence="1" id="KW-0472">Membrane</keyword>
<dbReference type="Proteomes" id="UP000003919">
    <property type="component" value="Unassembled WGS sequence"/>
</dbReference>
<protein>
    <submittedName>
        <fullName evidence="2">Uncharacterized protein</fullName>
    </submittedName>
</protein>
<gene>
    <name evidence="2" type="ORF">ALPR1_07020</name>
</gene>
<evidence type="ECO:0000313" key="3">
    <source>
        <dbReference type="Proteomes" id="UP000003919"/>
    </source>
</evidence>
<dbReference type="AlphaFoldDB" id="A3HZH0"/>
<dbReference type="HOGENOM" id="CLU_2766711_0_0_10"/>
<sequence>MELAASLFLILSIYFFGSLALTQEIIKPYKTVVAQGGHGRNLVTNYSKILLVSFSISVVSTTLAYFLFF</sequence>
<organism evidence="2 3">
    <name type="scientific">Algoriphagus machipongonensis</name>
    <dbReference type="NCBI Taxonomy" id="388413"/>
    <lineage>
        <taxon>Bacteria</taxon>
        <taxon>Pseudomonadati</taxon>
        <taxon>Bacteroidota</taxon>
        <taxon>Cytophagia</taxon>
        <taxon>Cytophagales</taxon>
        <taxon>Cyclobacteriaceae</taxon>
        <taxon>Algoriphagus</taxon>
    </lineage>
</organism>
<name>A3HZH0_9BACT</name>
<evidence type="ECO:0000313" key="2">
    <source>
        <dbReference type="EMBL" id="EAZ80656.1"/>
    </source>
</evidence>
<proteinExistence type="predicted"/>
<feature type="transmembrane region" description="Helical" evidence="1">
    <location>
        <begin position="46"/>
        <end position="68"/>
    </location>
</feature>
<accession>A3HZH0</accession>
<keyword evidence="1" id="KW-1133">Transmembrane helix</keyword>
<evidence type="ECO:0000256" key="1">
    <source>
        <dbReference type="SAM" id="Phobius"/>
    </source>
</evidence>
<keyword evidence="3" id="KW-1185">Reference proteome</keyword>